<dbReference type="Proteomes" id="UP001148125">
    <property type="component" value="Unassembled WGS sequence"/>
</dbReference>
<dbReference type="RefSeq" id="WP_275120750.1">
    <property type="nucleotide sequence ID" value="NZ_JAOTPO010000027.1"/>
</dbReference>
<evidence type="ECO:0000313" key="2">
    <source>
        <dbReference type="Proteomes" id="UP001148125"/>
    </source>
</evidence>
<reference evidence="1" key="1">
    <citation type="submission" date="2024-05" db="EMBL/GenBank/DDBJ databases">
        <title>Alkalihalobacillus sp. strain MEB203 novel alkaliphilic bacterium from Lonar Lake, India.</title>
        <authorList>
            <person name="Joshi A."/>
            <person name="Thite S."/>
            <person name="Mengade P."/>
        </authorList>
    </citation>
    <scope>NUCLEOTIDE SEQUENCE</scope>
    <source>
        <strain evidence="1">MEB 203</strain>
    </source>
</reference>
<keyword evidence="2" id="KW-1185">Reference proteome</keyword>
<sequence>MKNFIVLLVCFSLLAGCSNLEKAKEIRVLGQMKPDQEGHYHFYSFWSAVPDENWEETETDEELRRQFELYFSFDVPVGKLSVISYQFADSGHFKDYVEVLDVEEFPTFIILDHEGIVLRTTDVNELLDFIHALPDMEYEE</sequence>
<accession>A0ABT5VL59</accession>
<organism evidence="1 2">
    <name type="scientific">Alkalihalobacterium chitinilyticum</name>
    <dbReference type="NCBI Taxonomy" id="2980103"/>
    <lineage>
        <taxon>Bacteria</taxon>
        <taxon>Bacillati</taxon>
        <taxon>Bacillota</taxon>
        <taxon>Bacilli</taxon>
        <taxon>Bacillales</taxon>
        <taxon>Bacillaceae</taxon>
        <taxon>Alkalihalobacterium</taxon>
    </lineage>
</organism>
<protein>
    <recommendedName>
        <fullName evidence="3">Thioredoxin</fullName>
    </recommendedName>
</protein>
<dbReference type="PROSITE" id="PS51257">
    <property type="entry name" value="PROKAR_LIPOPROTEIN"/>
    <property type="match status" value="1"/>
</dbReference>
<name>A0ABT5VL59_9BACI</name>
<proteinExistence type="predicted"/>
<dbReference type="EMBL" id="JAOTPO010000027">
    <property type="protein sequence ID" value="MDE5416164.1"/>
    <property type="molecule type" value="Genomic_DNA"/>
</dbReference>
<comment type="caution">
    <text evidence="1">The sequence shown here is derived from an EMBL/GenBank/DDBJ whole genome shotgun (WGS) entry which is preliminary data.</text>
</comment>
<evidence type="ECO:0008006" key="3">
    <source>
        <dbReference type="Google" id="ProtNLM"/>
    </source>
</evidence>
<gene>
    <name evidence="1" type="ORF">N7Z68_22935</name>
</gene>
<evidence type="ECO:0000313" key="1">
    <source>
        <dbReference type="EMBL" id="MDE5416164.1"/>
    </source>
</evidence>